<evidence type="ECO:0008006" key="5">
    <source>
        <dbReference type="Google" id="ProtNLM"/>
    </source>
</evidence>
<evidence type="ECO:0000256" key="2">
    <source>
        <dbReference type="SAM" id="SignalP"/>
    </source>
</evidence>
<dbReference type="AlphaFoldDB" id="A0A4Y3QY03"/>
<dbReference type="EMBL" id="BJMM01000012">
    <property type="protein sequence ID" value="GEB50295.1"/>
    <property type="molecule type" value="Genomic_DNA"/>
</dbReference>
<dbReference type="Proteomes" id="UP000319210">
    <property type="component" value="Unassembled WGS sequence"/>
</dbReference>
<feature type="region of interest" description="Disordered" evidence="1">
    <location>
        <begin position="51"/>
        <end position="71"/>
    </location>
</feature>
<comment type="caution">
    <text evidence="3">The sequence shown here is derived from an EMBL/GenBank/DDBJ whole genome shotgun (WGS) entry which is preliminary data.</text>
</comment>
<name>A0A4Y3QY03_STRCI</name>
<dbReference type="RefSeq" id="WP_037849723.1">
    <property type="nucleotide sequence ID" value="NZ_BJMM01000012.1"/>
</dbReference>
<keyword evidence="4" id="KW-1185">Reference proteome</keyword>
<reference evidence="3 4" key="1">
    <citation type="submission" date="2019-06" db="EMBL/GenBank/DDBJ databases">
        <title>Whole genome shotgun sequence of Streptomyces cacaoi subsp. cacaoi NBRC 12748.</title>
        <authorList>
            <person name="Hosoyama A."/>
            <person name="Uohara A."/>
            <person name="Ohji S."/>
            <person name="Ichikawa N."/>
        </authorList>
    </citation>
    <scope>NUCLEOTIDE SEQUENCE [LARGE SCALE GENOMIC DNA]</scope>
    <source>
        <strain evidence="3 4">NBRC 12748</strain>
    </source>
</reference>
<evidence type="ECO:0000313" key="4">
    <source>
        <dbReference type="Proteomes" id="UP000319210"/>
    </source>
</evidence>
<gene>
    <name evidence="3" type="ORF">SCA03_28460</name>
</gene>
<dbReference type="PROSITE" id="PS51257">
    <property type="entry name" value="PROKAR_LIPOPROTEIN"/>
    <property type="match status" value="1"/>
</dbReference>
<evidence type="ECO:0000313" key="3">
    <source>
        <dbReference type="EMBL" id="GEB50295.1"/>
    </source>
</evidence>
<protein>
    <recommendedName>
        <fullName evidence="5">Small secreted protein</fullName>
    </recommendedName>
</protein>
<feature type="chain" id="PRO_5039657058" description="Small secreted protein" evidence="2">
    <location>
        <begin position="19"/>
        <end position="190"/>
    </location>
</feature>
<accession>A0A4Y3QY03</accession>
<proteinExistence type="predicted"/>
<sequence length="190" mass="19932">MNKKLVAALSGSAALVLALTGCSDDSGEKADAWAKQVCDKVRPEVQKIQKANASIDEASPQTHSRADVKKTDSAAFQQVSAAYGSLANSIDKAGDPPVDGGAKIRKDAVKELRSLSSQYKGLKTKIDSLSTADNDKAKAQFSKGLEDVASQIKTLGESGNKALENLQKGDLGEAVANQEDCRKKPGAKKS</sequence>
<keyword evidence="2" id="KW-0732">Signal</keyword>
<organism evidence="3 4">
    <name type="scientific">Streptomyces cacaoi</name>
    <dbReference type="NCBI Taxonomy" id="1898"/>
    <lineage>
        <taxon>Bacteria</taxon>
        <taxon>Bacillati</taxon>
        <taxon>Actinomycetota</taxon>
        <taxon>Actinomycetes</taxon>
        <taxon>Kitasatosporales</taxon>
        <taxon>Streptomycetaceae</taxon>
        <taxon>Streptomyces</taxon>
    </lineage>
</organism>
<feature type="signal peptide" evidence="2">
    <location>
        <begin position="1"/>
        <end position="18"/>
    </location>
</feature>
<evidence type="ECO:0000256" key="1">
    <source>
        <dbReference type="SAM" id="MobiDB-lite"/>
    </source>
</evidence>